<dbReference type="EC" id="4.1.1.48" evidence="3"/>
<accession>A0A975ADV5</accession>
<feature type="domain" description="Indole-3-glycerol phosphate synthase" evidence="9">
    <location>
        <begin position="1"/>
        <end position="238"/>
    </location>
</feature>
<comment type="catalytic activity">
    <reaction evidence="1">
        <text>1-(2-carboxyphenylamino)-1-deoxy-D-ribulose 5-phosphate + H(+) = (1S,2R)-1-C-(indol-3-yl)glycerol 3-phosphate + CO2 + H2O</text>
        <dbReference type="Rhea" id="RHEA:23476"/>
        <dbReference type="ChEBI" id="CHEBI:15377"/>
        <dbReference type="ChEBI" id="CHEBI:15378"/>
        <dbReference type="ChEBI" id="CHEBI:16526"/>
        <dbReference type="ChEBI" id="CHEBI:58613"/>
        <dbReference type="ChEBI" id="CHEBI:58866"/>
        <dbReference type="EC" id="4.1.1.48"/>
    </reaction>
</comment>
<keyword evidence="6" id="KW-0822">Tryptophan biosynthesis</keyword>
<dbReference type="InterPro" id="IPR013798">
    <property type="entry name" value="Indole-3-glycerol_P_synth_dom"/>
</dbReference>
<name>A0A975ADV5_9PROT</name>
<dbReference type="InterPro" id="IPR013785">
    <property type="entry name" value="Aldolase_TIM"/>
</dbReference>
<evidence type="ECO:0000259" key="9">
    <source>
        <dbReference type="Pfam" id="PF00218"/>
    </source>
</evidence>
<dbReference type="Proteomes" id="UP000663347">
    <property type="component" value="Chromosome"/>
</dbReference>
<reference evidence="10" key="1">
    <citation type="submission" date="2021-02" db="EMBL/GenBank/DDBJ databases">
        <authorList>
            <person name="Franco D."/>
        </authorList>
    </citation>
    <scope>NUCLEOTIDE SEQUENCE</scope>
    <source>
        <strain evidence="10">RANSCY</strain>
    </source>
</reference>
<gene>
    <name evidence="10" type="ORF">JSR06_00195</name>
</gene>
<keyword evidence="8" id="KW-0456">Lyase</keyword>
<dbReference type="Gene3D" id="3.20.20.70">
    <property type="entry name" value="Aldolase class I"/>
    <property type="match status" value="1"/>
</dbReference>
<reference evidence="10" key="2">
    <citation type="submission" date="2021-03" db="EMBL/GenBank/DDBJ databases">
        <title>Alternative transmission patterns in independently acquired nutritional co-symbionts of Dictyopharidae planthoppers.</title>
        <authorList>
            <person name="Michalik A."/>
            <person name="Lukasik P."/>
        </authorList>
    </citation>
    <scope>NUCLEOTIDE SEQUENCE</scope>
    <source>
        <strain evidence="10">RANSCY</strain>
    </source>
</reference>
<evidence type="ECO:0000256" key="5">
    <source>
        <dbReference type="ARBA" id="ARBA00022793"/>
    </source>
</evidence>
<organism evidence="10 11">
    <name type="scientific">Candidatus Vidania fulgoroideorum</name>
    <dbReference type="NCBI Taxonomy" id="881286"/>
    <lineage>
        <taxon>Bacteria</taxon>
        <taxon>Pseudomonadati</taxon>
        <taxon>Pseudomonadota</taxon>
        <taxon>Betaproteobacteria</taxon>
        <taxon>Candidatus Vidania</taxon>
    </lineage>
</organism>
<evidence type="ECO:0000313" key="11">
    <source>
        <dbReference type="Proteomes" id="UP000663347"/>
    </source>
</evidence>
<keyword evidence="7" id="KW-0057">Aromatic amino acid biosynthesis</keyword>
<protein>
    <recommendedName>
        <fullName evidence="3">indole-3-glycerol-phosphate synthase</fullName>
        <ecNumber evidence="3">4.1.1.48</ecNumber>
    </recommendedName>
</protein>
<dbReference type="GO" id="GO:0000162">
    <property type="term" value="P:L-tryptophan biosynthetic process"/>
    <property type="evidence" value="ECO:0007669"/>
    <property type="project" value="UniProtKB-KW"/>
</dbReference>
<evidence type="ECO:0000256" key="8">
    <source>
        <dbReference type="ARBA" id="ARBA00023239"/>
    </source>
</evidence>
<keyword evidence="4" id="KW-0028">Amino-acid biosynthesis</keyword>
<dbReference type="GO" id="GO:0004425">
    <property type="term" value="F:indole-3-glycerol-phosphate synthase activity"/>
    <property type="evidence" value="ECO:0007669"/>
    <property type="project" value="UniProtKB-EC"/>
</dbReference>
<evidence type="ECO:0000256" key="7">
    <source>
        <dbReference type="ARBA" id="ARBA00023141"/>
    </source>
</evidence>
<proteinExistence type="predicted"/>
<sequence>MEKLIESKLKEIYLLKRKIMEKRIRYISFIKQKKPGISNVLKTLMNYKMTLIERKINSPLNGLLEKRTVDNFIKDQKLKKDAISLLTDRKHFGSSYYEMVKKGNYVKNLPKLKKEFIISKLQLYLYPYGYDIILIIWGLNSKKKTKNIIKLAKFFNLVTIIEAKDIKEILSIRKESKGNIIGVNSRNLKNFKIRKNKILELKRKKNIVFESGILNKNELIKVRNIGFKGVLIGSGLSKDSFYLKN</sequence>
<dbReference type="PANTHER" id="PTHR22854:SF2">
    <property type="entry name" value="INDOLE-3-GLYCEROL-PHOSPHATE SYNTHASE"/>
    <property type="match status" value="1"/>
</dbReference>
<keyword evidence="5" id="KW-0210">Decarboxylase</keyword>
<evidence type="ECO:0000256" key="6">
    <source>
        <dbReference type="ARBA" id="ARBA00022822"/>
    </source>
</evidence>
<dbReference type="Pfam" id="PF00218">
    <property type="entry name" value="IGPS"/>
    <property type="match status" value="1"/>
</dbReference>
<evidence type="ECO:0000256" key="3">
    <source>
        <dbReference type="ARBA" id="ARBA00012362"/>
    </source>
</evidence>
<evidence type="ECO:0000256" key="4">
    <source>
        <dbReference type="ARBA" id="ARBA00022605"/>
    </source>
</evidence>
<dbReference type="InterPro" id="IPR011060">
    <property type="entry name" value="RibuloseP-bd_barrel"/>
</dbReference>
<evidence type="ECO:0000256" key="1">
    <source>
        <dbReference type="ARBA" id="ARBA00001633"/>
    </source>
</evidence>
<dbReference type="InterPro" id="IPR045186">
    <property type="entry name" value="Indole-3-glycerol_P_synth"/>
</dbReference>
<dbReference type="PANTHER" id="PTHR22854">
    <property type="entry name" value="TRYPTOPHAN BIOSYNTHESIS PROTEIN"/>
    <property type="match status" value="1"/>
</dbReference>
<dbReference type="GO" id="GO:0004640">
    <property type="term" value="F:phosphoribosylanthranilate isomerase activity"/>
    <property type="evidence" value="ECO:0007669"/>
    <property type="project" value="TreeGrafter"/>
</dbReference>
<evidence type="ECO:0000313" key="10">
    <source>
        <dbReference type="EMBL" id="QSW38012.1"/>
    </source>
</evidence>
<dbReference type="AlphaFoldDB" id="A0A975ADV5"/>
<dbReference type="SUPFAM" id="SSF51366">
    <property type="entry name" value="Ribulose-phoshate binding barrel"/>
    <property type="match status" value="1"/>
</dbReference>
<comment type="pathway">
    <text evidence="2">Amino-acid biosynthesis; L-tryptophan biosynthesis; L-tryptophan from chorismate: step 4/5.</text>
</comment>
<dbReference type="EMBL" id="CP071412">
    <property type="protein sequence ID" value="QSW38012.1"/>
    <property type="molecule type" value="Genomic_DNA"/>
</dbReference>
<evidence type="ECO:0000256" key="2">
    <source>
        <dbReference type="ARBA" id="ARBA00004696"/>
    </source>
</evidence>